<reference evidence="1 2" key="1">
    <citation type="journal article" date="2016" name="Mol. Biol. Evol.">
        <title>Comparative Genomics of Early-Diverging Mushroom-Forming Fungi Provides Insights into the Origins of Lignocellulose Decay Capabilities.</title>
        <authorList>
            <person name="Nagy L.G."/>
            <person name="Riley R."/>
            <person name="Tritt A."/>
            <person name="Adam C."/>
            <person name="Daum C."/>
            <person name="Floudas D."/>
            <person name="Sun H."/>
            <person name="Yadav J.S."/>
            <person name="Pangilinan J."/>
            <person name="Larsson K.H."/>
            <person name="Matsuura K."/>
            <person name="Barry K."/>
            <person name="Labutti K."/>
            <person name="Kuo R."/>
            <person name="Ohm R.A."/>
            <person name="Bhattacharya S.S."/>
            <person name="Shirouzu T."/>
            <person name="Yoshinaga Y."/>
            <person name="Martin F.M."/>
            <person name="Grigoriev I.V."/>
            <person name="Hibbett D.S."/>
        </authorList>
    </citation>
    <scope>NUCLEOTIDE SEQUENCE [LARGE SCALE GENOMIC DNA]</scope>
    <source>
        <strain evidence="1 2">CBS 109695</strain>
    </source>
</reference>
<dbReference type="Proteomes" id="UP000076532">
    <property type="component" value="Unassembled WGS sequence"/>
</dbReference>
<organism evidence="1 2">
    <name type="scientific">Athelia psychrophila</name>
    <dbReference type="NCBI Taxonomy" id="1759441"/>
    <lineage>
        <taxon>Eukaryota</taxon>
        <taxon>Fungi</taxon>
        <taxon>Dikarya</taxon>
        <taxon>Basidiomycota</taxon>
        <taxon>Agaricomycotina</taxon>
        <taxon>Agaricomycetes</taxon>
        <taxon>Agaricomycetidae</taxon>
        <taxon>Atheliales</taxon>
        <taxon>Atheliaceae</taxon>
        <taxon>Athelia</taxon>
    </lineage>
</organism>
<evidence type="ECO:0000313" key="2">
    <source>
        <dbReference type="Proteomes" id="UP000076532"/>
    </source>
</evidence>
<protein>
    <submittedName>
        <fullName evidence="1">Uncharacterized protein</fullName>
    </submittedName>
</protein>
<dbReference type="EMBL" id="KV417487">
    <property type="protein sequence ID" value="KZP32129.1"/>
    <property type="molecule type" value="Genomic_DNA"/>
</dbReference>
<evidence type="ECO:0000313" key="1">
    <source>
        <dbReference type="EMBL" id="KZP32129.1"/>
    </source>
</evidence>
<name>A0A166UX79_9AGAM</name>
<accession>A0A166UX79</accession>
<dbReference type="AlphaFoldDB" id="A0A166UX79"/>
<gene>
    <name evidence="1" type="ORF">FIBSPDRAFT_685746</name>
</gene>
<dbReference type="OrthoDB" id="2662290at2759"/>
<dbReference type="STRING" id="436010.A0A166UX79"/>
<sequence>QIYVQQLLCKQEGYPLYYPEPPANLPLENRKRGVSIGDVGIIKVDGKFQFAFNIFMRWTGTNDEINCFGVPDHFEPLQFNQHHVECLPNKREKKSELMSKGVERNEASANVKTAVLTMPDGAMGEDYCDIASIRSYSIANAMSWYKFINRTLGREAPNGSLYVATGCDKSAAWGIATMGEASSSQTFSLQFTAVKASIG</sequence>
<feature type="non-terminal residue" evidence="1">
    <location>
        <position position="1"/>
    </location>
</feature>
<proteinExistence type="predicted"/>
<keyword evidence="2" id="KW-1185">Reference proteome</keyword>
<feature type="non-terminal residue" evidence="1">
    <location>
        <position position="199"/>
    </location>
</feature>